<organism evidence="1">
    <name type="scientific">hydrothermal vent metagenome</name>
    <dbReference type="NCBI Taxonomy" id="652676"/>
    <lineage>
        <taxon>unclassified sequences</taxon>
        <taxon>metagenomes</taxon>
        <taxon>ecological metagenomes</taxon>
    </lineage>
</organism>
<accession>A0A1W1CBP8</accession>
<name>A0A1W1CBP8_9ZZZZ</name>
<dbReference type="AlphaFoldDB" id="A0A1W1CBP8"/>
<dbReference type="EMBL" id="FPHM01000078">
    <property type="protein sequence ID" value="SFV63194.1"/>
    <property type="molecule type" value="Genomic_DNA"/>
</dbReference>
<reference evidence="1" key="1">
    <citation type="submission" date="2016-10" db="EMBL/GenBank/DDBJ databases">
        <authorList>
            <person name="de Groot N.N."/>
        </authorList>
    </citation>
    <scope>NUCLEOTIDE SEQUENCE</scope>
</reference>
<evidence type="ECO:0008006" key="2">
    <source>
        <dbReference type="Google" id="ProtNLM"/>
    </source>
</evidence>
<sequence length="295" mass="33758">MSVKDVKNDFQENHGIKLEKSYIQNISYRVGKLYLKMEDEIEYKLPQIDEEIATVGIGMDGTCSYVGNSGWRETMVGTISLYDKEGNRLHTIYLSEAPEYGKDRFKELFTKEINDILKIVPSSAKIIGIADGAKDNWNFLENFVESEIIDFYHASEYLANVSKAVNLKDKNEQEEWLDSACHKLKNDDGSALVLLEEMKEFEKQQRLPKKVKKDLQKAITYFTNHSYQMNYAEAIKNKIPIGSGVTESACKVLVKQRLCISGAKWSHLGASCMLKLRAVNLTDGRWKQFWNEKVG</sequence>
<gene>
    <name evidence="1" type="ORF">MNB_SV-13-1475</name>
</gene>
<protein>
    <recommendedName>
        <fullName evidence="2">ISKra4 family transposase</fullName>
    </recommendedName>
</protein>
<evidence type="ECO:0000313" key="1">
    <source>
        <dbReference type="EMBL" id="SFV63194.1"/>
    </source>
</evidence>
<proteinExistence type="predicted"/>